<name>A0A1R1PDH5_ZANCU</name>
<accession>A0A1R1PDH5</accession>
<evidence type="ECO:0000313" key="3">
    <source>
        <dbReference type="Proteomes" id="UP000188320"/>
    </source>
</evidence>
<evidence type="ECO:0000256" key="1">
    <source>
        <dbReference type="SAM" id="MobiDB-lite"/>
    </source>
</evidence>
<organism evidence="2 3">
    <name type="scientific">Zancudomyces culisetae</name>
    <name type="common">Gut fungus</name>
    <name type="synonym">Smittium culisetae</name>
    <dbReference type="NCBI Taxonomy" id="1213189"/>
    <lineage>
        <taxon>Eukaryota</taxon>
        <taxon>Fungi</taxon>
        <taxon>Fungi incertae sedis</taxon>
        <taxon>Zoopagomycota</taxon>
        <taxon>Kickxellomycotina</taxon>
        <taxon>Harpellomycetes</taxon>
        <taxon>Harpellales</taxon>
        <taxon>Legeriomycetaceae</taxon>
        <taxon>Zancudomyces</taxon>
    </lineage>
</organism>
<reference evidence="3" key="1">
    <citation type="submission" date="2017-01" db="EMBL/GenBank/DDBJ databases">
        <authorList>
            <person name="Wang Y."/>
            <person name="White M."/>
            <person name="Kvist S."/>
            <person name="Moncalvo J.-M."/>
        </authorList>
    </citation>
    <scope>NUCLEOTIDE SEQUENCE [LARGE SCALE GENOMIC DNA]</scope>
    <source>
        <strain evidence="3">COL-18-3</strain>
    </source>
</reference>
<comment type="caution">
    <text evidence="2">The sequence shown here is derived from an EMBL/GenBank/DDBJ whole genome shotgun (WGS) entry which is preliminary data.</text>
</comment>
<feature type="compositionally biased region" description="Low complexity" evidence="1">
    <location>
        <begin position="86"/>
        <end position="105"/>
    </location>
</feature>
<feature type="region of interest" description="Disordered" evidence="1">
    <location>
        <begin position="86"/>
        <end position="128"/>
    </location>
</feature>
<evidence type="ECO:0000313" key="2">
    <source>
        <dbReference type="EMBL" id="OMH79027.1"/>
    </source>
</evidence>
<dbReference type="Proteomes" id="UP000188320">
    <property type="component" value="Unassembled WGS sequence"/>
</dbReference>
<feature type="compositionally biased region" description="Polar residues" evidence="1">
    <location>
        <begin position="107"/>
        <end position="124"/>
    </location>
</feature>
<dbReference type="EMBL" id="LSSK01001694">
    <property type="protein sequence ID" value="OMH79027.1"/>
    <property type="molecule type" value="Genomic_DNA"/>
</dbReference>
<sequence>MNHSHTLNTTIEDESTLDRKATDELTLSDVESQYLNSKAFGCPEEMVYWLNLYARWLATNSSAEQILALCSELLVPPNTKGLLASSSYSTVTSPTNSNSTNSPPTCKENSTGTLPISSGSMNTTSQQSGLSQSGLHSWACSLLGIPKRELLAQILPILASERGSQTIVENY</sequence>
<protein>
    <submittedName>
        <fullName evidence="2">Uncharacterized protein</fullName>
    </submittedName>
</protein>
<proteinExistence type="predicted"/>
<keyword evidence="3" id="KW-1185">Reference proteome</keyword>
<dbReference type="OrthoDB" id="1741719at2759"/>
<dbReference type="AlphaFoldDB" id="A0A1R1PDH5"/>
<gene>
    <name evidence="2" type="ORF">AX774_g7566</name>
</gene>